<proteinExistence type="predicted"/>
<evidence type="ECO:0000313" key="3">
    <source>
        <dbReference type="Proteomes" id="UP000003786"/>
    </source>
</evidence>
<dbReference type="AlphaFoldDB" id="J4C7W1"/>
<dbReference type="eggNOG" id="ENOG502QWZM">
    <property type="taxonomic scope" value="Eukaryota"/>
</dbReference>
<sequence length="630" mass="74658">MKNIYTFVSYLLFRFFIQKTICLELNIGKITDYSSGSSQVTVKKTTELQNLYTHKFSNPVLLKDIYNGKERLYFDQLLVSDQLLLSASVVWSFETPSIIQLNLEQSSVLLINEKESLDVQAIFSKKLVTNIKPRIHSDIDAIVDINLSNIADYDSNNSKVYVTNLKFSEDRFKRYTLRNYNLESTRLGKILYNNTELTTKFENDVKRSTESNLDIPYKNNVYSIQVYAYNNFPLLIEFLYTFDKRQFYGYTPEEKWHHVYFPAFHDPSFLDFLYDKLNYYACKNGFKYTIDINQKTDTSDRSYQIDNYCIGSEGVETVVNNLKLASYINEINIERVHRCFEHTPSNDNKFFIDHLMYNSTVIQLKDTPKVTKSVRVYQHLNHEPYLIVFVDDLDKLYHYKFQNGKWKNDDNIILLLDKTSLYEKSLQKILNTIAHVYMSLNTDDKKIIRDRWDYNANDDAIKTLPDNLSILTITNAQVTISTIHNDKIKKHNIIQKLELDFYYFNSYSTYVQYSGDLTNNLTITAKSNYGIDIIKFYYINIMTLPEGSYVHRIEYIRDTPTDEVTIHLHTNTLFVYSYVRKYDDWYKPFHFIGITRIKPFNHSNEVDKYFEKIRALNRKNFFITRIFKLS</sequence>
<keyword evidence="1" id="KW-0732">Signal</keyword>
<organism evidence="2 3">
    <name type="scientific">Theileria orientalis strain Shintoku</name>
    <dbReference type="NCBI Taxonomy" id="869250"/>
    <lineage>
        <taxon>Eukaryota</taxon>
        <taxon>Sar</taxon>
        <taxon>Alveolata</taxon>
        <taxon>Apicomplexa</taxon>
        <taxon>Aconoidasida</taxon>
        <taxon>Piroplasmida</taxon>
        <taxon>Theileriidae</taxon>
        <taxon>Theileria</taxon>
    </lineage>
</organism>
<reference evidence="2 3" key="1">
    <citation type="journal article" date="2012" name="MBio">
        <title>Comparative genome analysis of three eukaryotic parasites with differing abilities to transform leukocytes reveals key mediators of Theileria-induced leukocyte transformation.</title>
        <authorList>
            <person name="Hayashida K."/>
            <person name="Hara Y."/>
            <person name="Abe T."/>
            <person name="Yamasaki C."/>
            <person name="Toyoda A."/>
            <person name="Kosuge T."/>
            <person name="Suzuki Y."/>
            <person name="Sato Y."/>
            <person name="Kawashima S."/>
            <person name="Katayama T."/>
            <person name="Wakaguri H."/>
            <person name="Inoue N."/>
            <person name="Homma K."/>
            <person name="Tada-Umezaki M."/>
            <person name="Yagi Y."/>
            <person name="Fujii Y."/>
            <person name="Habara T."/>
            <person name="Kanehisa M."/>
            <person name="Watanabe H."/>
            <person name="Ito K."/>
            <person name="Gojobori T."/>
            <person name="Sugawara H."/>
            <person name="Imanishi T."/>
            <person name="Weir W."/>
            <person name="Gardner M."/>
            <person name="Pain A."/>
            <person name="Shiels B."/>
            <person name="Hattori M."/>
            <person name="Nene V."/>
            <person name="Sugimoto C."/>
        </authorList>
    </citation>
    <scope>NUCLEOTIDE SEQUENCE [LARGE SCALE GENOMIC DNA]</scope>
    <source>
        <strain evidence="2 3">Shintoku</strain>
    </source>
</reference>
<gene>
    <name evidence="2" type="ORF">TOT_020000001</name>
</gene>
<name>J4C7W1_THEOR</name>
<feature type="signal peptide" evidence="1">
    <location>
        <begin position="1"/>
        <end position="22"/>
    </location>
</feature>
<feature type="chain" id="PRO_5003778167" evidence="1">
    <location>
        <begin position="23"/>
        <end position="630"/>
    </location>
</feature>
<protein>
    <submittedName>
        <fullName evidence="2">Uncharacterized protein</fullName>
    </submittedName>
</protein>
<keyword evidence="3" id="KW-1185">Reference proteome</keyword>
<dbReference type="Proteomes" id="UP000003786">
    <property type="component" value="Chromosome 2"/>
</dbReference>
<evidence type="ECO:0000313" key="2">
    <source>
        <dbReference type="EMBL" id="BAM39728.1"/>
    </source>
</evidence>
<dbReference type="OrthoDB" id="360864at2759"/>
<accession>J4C7W1</accession>
<dbReference type="EMBL" id="AP011947">
    <property type="protein sequence ID" value="BAM39728.1"/>
    <property type="molecule type" value="Genomic_DNA"/>
</dbReference>
<dbReference type="OMA" id="MPTINEP"/>
<dbReference type="GeneID" id="20714190"/>
<dbReference type="VEuPathDB" id="PiroplasmaDB:TOT_020000001"/>
<dbReference type="RefSeq" id="XP_009690029.1">
    <property type="nucleotide sequence ID" value="XM_009691734.1"/>
</dbReference>
<dbReference type="KEGG" id="tot:TOT_020000001"/>
<evidence type="ECO:0000256" key="1">
    <source>
        <dbReference type="SAM" id="SignalP"/>
    </source>
</evidence>